<reference evidence="2 3" key="2">
    <citation type="submission" date="2018-11" db="EMBL/GenBank/DDBJ databases">
        <authorList>
            <consortium name="Pathogen Informatics"/>
        </authorList>
    </citation>
    <scope>NUCLEOTIDE SEQUENCE [LARGE SCALE GENOMIC DNA]</scope>
    <source>
        <strain evidence="2 3">NST_G2</strain>
    </source>
</reference>
<evidence type="ECO:0000313" key="2">
    <source>
        <dbReference type="EMBL" id="VDM02995.1"/>
    </source>
</evidence>
<organism evidence="4">
    <name type="scientific">Schistocephalus solidus</name>
    <name type="common">Tapeworm</name>
    <dbReference type="NCBI Taxonomy" id="70667"/>
    <lineage>
        <taxon>Eukaryota</taxon>
        <taxon>Metazoa</taxon>
        <taxon>Spiralia</taxon>
        <taxon>Lophotrochozoa</taxon>
        <taxon>Platyhelminthes</taxon>
        <taxon>Cestoda</taxon>
        <taxon>Eucestoda</taxon>
        <taxon>Diphyllobothriidea</taxon>
        <taxon>Diphyllobothriidae</taxon>
        <taxon>Schistocephalus</taxon>
    </lineage>
</organism>
<dbReference type="PANTHER" id="PTHR47027">
    <property type="entry name" value="REVERSE TRANSCRIPTASE DOMAIN-CONTAINING PROTEIN"/>
    <property type="match status" value="1"/>
</dbReference>
<reference evidence="4" key="1">
    <citation type="submission" date="2016-06" db="UniProtKB">
        <authorList>
            <consortium name="WormBaseParasite"/>
        </authorList>
    </citation>
    <scope>IDENTIFICATION</scope>
</reference>
<gene>
    <name evidence="2" type="ORF">SSLN_LOCUS16609</name>
</gene>
<proteinExistence type="predicted"/>
<dbReference type="OrthoDB" id="786357at2759"/>
<dbReference type="Pfam" id="PF00078">
    <property type="entry name" value="RVT_1"/>
    <property type="match status" value="1"/>
</dbReference>
<evidence type="ECO:0000313" key="3">
    <source>
        <dbReference type="Proteomes" id="UP000275846"/>
    </source>
</evidence>
<feature type="domain" description="Reverse transcriptase" evidence="1">
    <location>
        <begin position="1"/>
        <end position="213"/>
    </location>
</feature>
<name>A0A183TJG1_SCHSO</name>
<evidence type="ECO:0000259" key="1">
    <source>
        <dbReference type="PROSITE" id="PS50878"/>
    </source>
</evidence>
<dbReference type="InterPro" id="IPR000477">
    <property type="entry name" value="RT_dom"/>
</dbReference>
<dbReference type="Proteomes" id="UP000275846">
    <property type="component" value="Unassembled WGS sequence"/>
</dbReference>
<dbReference type="WBParaSite" id="SSLN_0001724401-mRNA-1">
    <property type="protein sequence ID" value="SSLN_0001724401-mRNA-1"/>
    <property type="gene ID" value="SSLN_0001724401"/>
</dbReference>
<dbReference type="AlphaFoldDB" id="A0A183TJG1"/>
<evidence type="ECO:0000313" key="4">
    <source>
        <dbReference type="WBParaSite" id="SSLN_0001724401-mRNA-1"/>
    </source>
</evidence>
<sequence length="213" mass="23937">MVRKAEKMHVYVGRNEMKNFFKAIKAMLGPCIKGTALLFSSDGTTLLTEKFPILKRWAKHFRSVPNCSSAISDAAIDRLPQVYTNNDLHLPTSLPEPSGSDCSRKAIVASDDMIFAVSQLQEKCQEIRTHLYAKFADLMKAFGTVNRDGLWKIMQKFGALSEAFAVTNGVKQGCIFAPTLFGLTFSAMLMDAYREERSRIHIAYRMDGRLLNQ</sequence>
<dbReference type="EMBL" id="UYSU01041297">
    <property type="protein sequence ID" value="VDM02995.1"/>
    <property type="molecule type" value="Genomic_DNA"/>
</dbReference>
<protein>
    <submittedName>
        <fullName evidence="4">Reverse transcriptase domain-containing protein</fullName>
    </submittedName>
</protein>
<accession>A0A183TJG1</accession>
<keyword evidence="3" id="KW-1185">Reference proteome</keyword>
<dbReference type="PROSITE" id="PS50878">
    <property type="entry name" value="RT_POL"/>
    <property type="match status" value="1"/>
</dbReference>
<dbReference type="PANTHER" id="PTHR47027:SF26">
    <property type="entry name" value="REVERSE TRANSCRIPTASE DOMAIN-CONTAINING PROTEIN"/>
    <property type="match status" value="1"/>
</dbReference>